<dbReference type="GO" id="GO:0003676">
    <property type="term" value="F:nucleic acid binding"/>
    <property type="evidence" value="ECO:0007669"/>
    <property type="project" value="InterPro"/>
</dbReference>
<organism evidence="7">
    <name type="scientific">Polytomella parva</name>
    <dbReference type="NCBI Taxonomy" id="51329"/>
    <lineage>
        <taxon>Eukaryota</taxon>
        <taxon>Viridiplantae</taxon>
        <taxon>Chlorophyta</taxon>
        <taxon>core chlorophytes</taxon>
        <taxon>Chlorophyceae</taxon>
        <taxon>CS clade</taxon>
        <taxon>Chlamydomonadales</taxon>
        <taxon>Chlamydomonadaceae</taxon>
        <taxon>Polytomella</taxon>
    </lineage>
</organism>
<dbReference type="SUPFAM" id="SSF57667">
    <property type="entry name" value="beta-beta-alpha zinc fingers"/>
    <property type="match status" value="1"/>
</dbReference>
<evidence type="ECO:0000313" key="7">
    <source>
        <dbReference type="EMBL" id="CAD8792481.1"/>
    </source>
</evidence>
<name>A0A7S0VPF6_9CHLO</name>
<dbReference type="GO" id="GO:0046540">
    <property type="term" value="C:U4/U6 x U5 tri-snRNP complex"/>
    <property type="evidence" value="ECO:0007669"/>
    <property type="project" value="TreeGrafter"/>
</dbReference>
<protein>
    <recommendedName>
        <fullName evidence="6">U1-type domain-containing protein</fullName>
    </recommendedName>
</protein>
<feature type="compositionally biased region" description="Basic and acidic residues" evidence="5">
    <location>
        <begin position="143"/>
        <end position="152"/>
    </location>
</feature>
<dbReference type="EMBL" id="HBFM01033466">
    <property type="protein sequence ID" value="CAD8792481.1"/>
    <property type="molecule type" value="Transcribed_RNA"/>
</dbReference>
<reference evidence="7" key="1">
    <citation type="submission" date="2021-01" db="EMBL/GenBank/DDBJ databases">
        <authorList>
            <person name="Corre E."/>
            <person name="Pelletier E."/>
            <person name="Niang G."/>
            <person name="Scheremetjew M."/>
            <person name="Finn R."/>
            <person name="Kale V."/>
            <person name="Holt S."/>
            <person name="Cochrane G."/>
            <person name="Meng A."/>
            <person name="Brown T."/>
            <person name="Cohen L."/>
        </authorList>
    </citation>
    <scope>NUCLEOTIDE SEQUENCE</scope>
    <source>
        <strain evidence="7">SAG 63-3</strain>
    </source>
</reference>
<evidence type="ECO:0000256" key="2">
    <source>
        <dbReference type="ARBA" id="ARBA00022771"/>
    </source>
</evidence>
<dbReference type="GO" id="GO:0005681">
    <property type="term" value="C:spliceosomal complex"/>
    <property type="evidence" value="ECO:0007669"/>
    <property type="project" value="InterPro"/>
</dbReference>
<keyword evidence="2" id="KW-0863">Zinc-finger</keyword>
<evidence type="ECO:0000256" key="4">
    <source>
        <dbReference type="ARBA" id="ARBA00023242"/>
    </source>
</evidence>
<dbReference type="GO" id="GO:0000398">
    <property type="term" value="P:mRNA splicing, via spliceosome"/>
    <property type="evidence" value="ECO:0007669"/>
    <property type="project" value="InterPro"/>
</dbReference>
<dbReference type="Gene3D" id="3.30.160.60">
    <property type="entry name" value="Classic Zinc Finger"/>
    <property type="match status" value="1"/>
</dbReference>
<keyword evidence="1" id="KW-0479">Metal-binding</keyword>
<dbReference type="InterPro" id="IPR040107">
    <property type="entry name" value="Snu23"/>
</dbReference>
<feature type="compositionally biased region" description="Basic and acidic residues" evidence="5">
    <location>
        <begin position="167"/>
        <end position="184"/>
    </location>
</feature>
<dbReference type="GO" id="GO:0008270">
    <property type="term" value="F:zinc ion binding"/>
    <property type="evidence" value="ECO:0007669"/>
    <property type="project" value="UniProtKB-KW"/>
</dbReference>
<dbReference type="SMART" id="SM00451">
    <property type="entry name" value="ZnF_U1"/>
    <property type="match status" value="1"/>
</dbReference>
<gene>
    <name evidence="7" type="ORF">PPAR00522_LOCUS21856</name>
</gene>
<keyword evidence="4" id="KW-0539">Nucleus</keyword>
<feature type="region of interest" description="Disordered" evidence="5">
    <location>
        <begin position="1"/>
        <end position="38"/>
    </location>
</feature>
<evidence type="ECO:0000259" key="6">
    <source>
        <dbReference type="SMART" id="SM00451"/>
    </source>
</evidence>
<proteinExistence type="predicted"/>
<evidence type="ECO:0000256" key="5">
    <source>
        <dbReference type="SAM" id="MobiDB-lite"/>
    </source>
</evidence>
<feature type="region of interest" description="Disordered" evidence="5">
    <location>
        <begin position="143"/>
        <end position="190"/>
    </location>
</feature>
<feature type="domain" description="U1-type" evidence="6">
    <location>
        <begin position="93"/>
        <end position="127"/>
    </location>
</feature>
<feature type="compositionally biased region" description="Basic and acidic residues" evidence="5">
    <location>
        <begin position="12"/>
        <end position="32"/>
    </location>
</feature>
<dbReference type="InterPro" id="IPR013087">
    <property type="entry name" value="Znf_C2H2_type"/>
</dbReference>
<dbReference type="Pfam" id="PF12874">
    <property type="entry name" value="zf-met"/>
    <property type="match status" value="1"/>
</dbReference>
<evidence type="ECO:0000256" key="1">
    <source>
        <dbReference type="ARBA" id="ARBA00022723"/>
    </source>
</evidence>
<dbReference type="PANTHER" id="PTHR45986:SF1">
    <property type="entry name" value="ZINC FINGER MATRIN-TYPE PROTEIN 2"/>
    <property type="match status" value="1"/>
</dbReference>
<dbReference type="PANTHER" id="PTHR45986">
    <property type="entry name" value="ZINC FINGER MATRIN-TYPE PROTEIN 2"/>
    <property type="match status" value="1"/>
</dbReference>
<accession>A0A7S0VPF6</accession>
<dbReference type="AlphaFoldDB" id="A0A7S0VPF6"/>
<sequence>MSNKPKAPVDNTARRTWDKEEFTKKAEQREAEAVEAEETALTVRKRRRLERDPLHQGLITERANLKQREFQIDLASKLGKTQVVGFNTPLNNQAGFYCNVCDCVLRDSQSYLDHLNGKWHNRALGMNMRVERSTIEQVKNKFSELKQEKEKSSNSTTESSTYVPDGFDGRVSIKDRRDLEEEKRVRSKKKAIVTPIQEEPNADMMALMGFNGFGSSKK</sequence>
<keyword evidence="3" id="KW-0862">Zinc</keyword>
<evidence type="ECO:0000256" key="3">
    <source>
        <dbReference type="ARBA" id="ARBA00022833"/>
    </source>
</evidence>
<dbReference type="InterPro" id="IPR036236">
    <property type="entry name" value="Znf_C2H2_sf"/>
</dbReference>
<dbReference type="InterPro" id="IPR003604">
    <property type="entry name" value="Matrin/U1-like-C_Znf_C2H2"/>
</dbReference>